<evidence type="ECO:0000313" key="3">
    <source>
        <dbReference type="Proteomes" id="UP001266305"/>
    </source>
</evidence>
<proteinExistence type="predicted"/>
<organism evidence="2 3">
    <name type="scientific">Saguinus oedipus</name>
    <name type="common">Cotton-top tamarin</name>
    <name type="synonym">Oedipomidas oedipus</name>
    <dbReference type="NCBI Taxonomy" id="9490"/>
    <lineage>
        <taxon>Eukaryota</taxon>
        <taxon>Metazoa</taxon>
        <taxon>Chordata</taxon>
        <taxon>Craniata</taxon>
        <taxon>Vertebrata</taxon>
        <taxon>Euteleostomi</taxon>
        <taxon>Mammalia</taxon>
        <taxon>Eutheria</taxon>
        <taxon>Euarchontoglires</taxon>
        <taxon>Primates</taxon>
        <taxon>Haplorrhini</taxon>
        <taxon>Platyrrhini</taxon>
        <taxon>Cebidae</taxon>
        <taxon>Callitrichinae</taxon>
        <taxon>Saguinus</taxon>
    </lineage>
</organism>
<comment type="caution">
    <text evidence="2">The sequence shown here is derived from an EMBL/GenBank/DDBJ whole genome shotgun (WGS) entry which is preliminary data.</text>
</comment>
<dbReference type="EMBL" id="JASSZA010000022">
    <property type="protein sequence ID" value="KAK2084847.1"/>
    <property type="molecule type" value="Genomic_DNA"/>
</dbReference>
<accession>A0ABQ9TL02</accession>
<gene>
    <name evidence="2" type="primary">TDRD5_2</name>
    <name evidence="2" type="ORF">P7K49_037880</name>
</gene>
<evidence type="ECO:0000256" key="1">
    <source>
        <dbReference type="SAM" id="MobiDB-lite"/>
    </source>
</evidence>
<evidence type="ECO:0000313" key="2">
    <source>
        <dbReference type="EMBL" id="KAK2084847.1"/>
    </source>
</evidence>
<feature type="compositionally biased region" description="Polar residues" evidence="1">
    <location>
        <begin position="87"/>
        <end position="102"/>
    </location>
</feature>
<name>A0ABQ9TL02_SAGOE</name>
<reference evidence="2 3" key="1">
    <citation type="submission" date="2023-05" db="EMBL/GenBank/DDBJ databases">
        <title>B98-5 Cell Line De Novo Hybrid Assembly: An Optical Mapping Approach.</title>
        <authorList>
            <person name="Kananen K."/>
            <person name="Auerbach J.A."/>
            <person name="Kautto E."/>
            <person name="Blachly J.S."/>
        </authorList>
    </citation>
    <scope>NUCLEOTIDE SEQUENCE [LARGE SCALE GENOMIC DNA]</scope>
    <source>
        <strain evidence="2">B95-8</strain>
        <tissue evidence="2">Cell line</tissue>
    </source>
</reference>
<dbReference type="Proteomes" id="UP001266305">
    <property type="component" value="Unassembled WGS sequence"/>
</dbReference>
<feature type="non-terminal residue" evidence="2">
    <location>
        <position position="1"/>
    </location>
</feature>
<feature type="region of interest" description="Disordered" evidence="1">
    <location>
        <begin position="54"/>
        <end position="104"/>
    </location>
</feature>
<protein>
    <submittedName>
        <fullName evidence="2">Tudor domain-containing protein 5</fullName>
    </submittedName>
</protein>
<sequence>FHRGGSQTLNRLVQFVRASSDGVLFTRQLDLNGSSDSSTLPKLEECYTSLTQSEQSAYGSQSELSSSQTQPSTAVSSSTPGVDDSAEQPSGFGSSPKTSLESSPEILKNEVFSSSCAITVYKDKSQESMDQLSLILSHECQISQKLYIPRSTATAAL</sequence>
<keyword evidence="3" id="KW-1185">Reference proteome</keyword>
<feature type="compositionally biased region" description="Polar residues" evidence="1">
    <location>
        <begin position="54"/>
        <end position="80"/>
    </location>
</feature>
<feature type="non-terminal residue" evidence="2">
    <location>
        <position position="157"/>
    </location>
</feature>